<gene>
    <name evidence="1" type="ORF">S01H4_26820</name>
</gene>
<proteinExistence type="predicted"/>
<comment type="caution">
    <text evidence="1">The sequence shown here is derived from an EMBL/GenBank/DDBJ whole genome shotgun (WGS) entry which is preliminary data.</text>
</comment>
<organism evidence="1">
    <name type="scientific">marine sediment metagenome</name>
    <dbReference type="NCBI Taxonomy" id="412755"/>
    <lineage>
        <taxon>unclassified sequences</taxon>
        <taxon>metagenomes</taxon>
        <taxon>ecological metagenomes</taxon>
    </lineage>
</organism>
<protein>
    <submittedName>
        <fullName evidence="1">Uncharacterized protein</fullName>
    </submittedName>
</protein>
<dbReference type="EMBL" id="BART01012989">
    <property type="protein sequence ID" value="GAG87816.1"/>
    <property type="molecule type" value="Genomic_DNA"/>
</dbReference>
<evidence type="ECO:0000313" key="1">
    <source>
        <dbReference type="EMBL" id="GAG87816.1"/>
    </source>
</evidence>
<feature type="non-terminal residue" evidence="1">
    <location>
        <position position="54"/>
    </location>
</feature>
<reference evidence="1" key="1">
    <citation type="journal article" date="2014" name="Front. Microbiol.">
        <title>High frequency of phylogenetically diverse reductive dehalogenase-homologous genes in deep subseafloor sedimentary metagenomes.</title>
        <authorList>
            <person name="Kawai M."/>
            <person name="Futagami T."/>
            <person name="Toyoda A."/>
            <person name="Takaki Y."/>
            <person name="Nishi S."/>
            <person name="Hori S."/>
            <person name="Arai W."/>
            <person name="Tsubouchi T."/>
            <person name="Morono Y."/>
            <person name="Uchiyama I."/>
            <person name="Ito T."/>
            <person name="Fujiyama A."/>
            <person name="Inagaki F."/>
            <person name="Takami H."/>
        </authorList>
    </citation>
    <scope>NUCLEOTIDE SEQUENCE</scope>
    <source>
        <strain evidence="1">Expedition CK06-06</strain>
    </source>
</reference>
<dbReference type="AlphaFoldDB" id="X1CUD1"/>
<name>X1CUD1_9ZZZZ</name>
<sequence>MFPEEDPPPKEIPDHILLISAVSKHGLNGERPQNYPKAIGIAKKMLEEADFSWW</sequence>
<accession>X1CUD1</accession>